<dbReference type="Gene3D" id="3.40.50.720">
    <property type="entry name" value="NAD(P)-binding Rossmann-like Domain"/>
    <property type="match status" value="1"/>
</dbReference>
<keyword evidence="5" id="KW-0560">Oxidoreductase</keyword>
<dbReference type="InterPro" id="IPR036291">
    <property type="entry name" value="NAD(P)-bd_dom_sf"/>
</dbReference>
<comment type="similarity">
    <text evidence="2">Belongs to the NAD(P)-dependent epimerase/dehydratase family. Fucose synthase subfamily.</text>
</comment>
<dbReference type="UniPathway" id="UPA00128">
    <property type="reaction ID" value="UER00191"/>
</dbReference>
<evidence type="ECO:0000256" key="6">
    <source>
        <dbReference type="ARBA" id="ARBA00023235"/>
    </source>
</evidence>
<dbReference type="GO" id="GO:0042351">
    <property type="term" value="P:'de novo' GDP-L-fucose biosynthetic process"/>
    <property type="evidence" value="ECO:0007669"/>
    <property type="project" value="UniProtKB-UniPathway"/>
</dbReference>
<dbReference type="STRING" id="930990.A0A067MA40"/>
<proteinExistence type="inferred from homology"/>
<dbReference type="Gene3D" id="3.90.25.10">
    <property type="entry name" value="UDP-galactose 4-epimerase, domain 1"/>
    <property type="match status" value="1"/>
</dbReference>
<dbReference type="HAMAP" id="MF_00956">
    <property type="entry name" value="GDP_fucose_synth"/>
    <property type="match status" value="1"/>
</dbReference>
<dbReference type="SUPFAM" id="SSF51735">
    <property type="entry name" value="NAD(P)-binding Rossmann-fold domains"/>
    <property type="match status" value="1"/>
</dbReference>
<dbReference type="CDD" id="cd05239">
    <property type="entry name" value="GDP_FS_SDR_e"/>
    <property type="match status" value="1"/>
</dbReference>
<dbReference type="InParanoid" id="A0A067MA40"/>
<dbReference type="EMBL" id="KL198050">
    <property type="protein sequence ID" value="KDQ12414.1"/>
    <property type="molecule type" value="Genomic_DNA"/>
</dbReference>
<evidence type="ECO:0000256" key="2">
    <source>
        <dbReference type="ARBA" id="ARBA00005959"/>
    </source>
</evidence>
<comment type="pathway">
    <text evidence="1">Nucleotide-sugar biosynthesis; GDP-L-fucose biosynthesis via de novo pathway; GDP-L-fucose from GDP-alpha-D-mannose: step 2/2.</text>
</comment>
<dbReference type="GO" id="GO:0050577">
    <property type="term" value="F:GDP-L-fucose synthase activity"/>
    <property type="evidence" value="ECO:0007669"/>
    <property type="project" value="UniProtKB-EC"/>
</dbReference>
<evidence type="ECO:0000256" key="1">
    <source>
        <dbReference type="ARBA" id="ARBA00004883"/>
    </source>
</evidence>
<dbReference type="PANTHER" id="PTHR43238">
    <property type="entry name" value="GDP-L-FUCOSE SYNTHASE"/>
    <property type="match status" value="1"/>
</dbReference>
<evidence type="ECO:0000313" key="9">
    <source>
        <dbReference type="Proteomes" id="UP000027195"/>
    </source>
</evidence>
<dbReference type="GO" id="GO:0016853">
    <property type="term" value="F:isomerase activity"/>
    <property type="evidence" value="ECO:0007669"/>
    <property type="project" value="UniProtKB-KW"/>
</dbReference>
<keyword evidence="4" id="KW-0521">NADP</keyword>
<evidence type="ECO:0000256" key="4">
    <source>
        <dbReference type="ARBA" id="ARBA00022857"/>
    </source>
</evidence>
<dbReference type="InterPro" id="IPR028614">
    <property type="entry name" value="GDP_fucose/colitose_synth"/>
</dbReference>
<dbReference type="PANTHER" id="PTHR43238:SF1">
    <property type="entry name" value="GDP-L-FUCOSE SYNTHASE"/>
    <property type="match status" value="1"/>
</dbReference>
<gene>
    <name evidence="8" type="ORF">BOTBODRAFT_176363</name>
</gene>
<dbReference type="HOGENOM" id="CLU_007383_18_2_1"/>
<keyword evidence="9" id="KW-1185">Reference proteome</keyword>
<dbReference type="Proteomes" id="UP000027195">
    <property type="component" value="Unassembled WGS sequence"/>
</dbReference>
<sequence>MAQATQQKTVILVTGGHGLVGSAIKHVIESEPANSRFGKRTGEEWIFVGSRDGDLRDQADTKKLFEKYKPTHVIHLAALVGGLFKNMKYKLTFLRDNILINDNVLHASYEAKVTKLISCLSTCVFPDKVELPLEESKIHLGPPHESNFGYAHAKRMVDVSNHAYHEEFGCNFTSGIPTNIFGPHDNFDLEDSHVIPGLIHKCYLAKKNGTPFVVSGTGKPLRQFIYSYDLAKLFIWQLREYNDIDPIILSVGEDQEVSIKEVADAIVKAIGFTGEYKFDTSRADGQFRKPASNAKLLKLIGGYEFVPFQKALDETVQWFLSNYANARTGSVKA</sequence>
<dbReference type="InterPro" id="IPR001509">
    <property type="entry name" value="Epimerase_deHydtase"/>
</dbReference>
<keyword evidence="6" id="KW-0413">Isomerase</keyword>
<reference evidence="9" key="1">
    <citation type="journal article" date="2014" name="Proc. Natl. Acad. Sci. U.S.A.">
        <title>Extensive sampling of basidiomycete genomes demonstrates inadequacy of the white-rot/brown-rot paradigm for wood decay fungi.</title>
        <authorList>
            <person name="Riley R."/>
            <person name="Salamov A.A."/>
            <person name="Brown D.W."/>
            <person name="Nagy L.G."/>
            <person name="Floudas D."/>
            <person name="Held B.W."/>
            <person name="Levasseur A."/>
            <person name="Lombard V."/>
            <person name="Morin E."/>
            <person name="Otillar R."/>
            <person name="Lindquist E.A."/>
            <person name="Sun H."/>
            <person name="LaButti K.M."/>
            <person name="Schmutz J."/>
            <person name="Jabbour D."/>
            <person name="Luo H."/>
            <person name="Baker S.E."/>
            <person name="Pisabarro A.G."/>
            <person name="Walton J.D."/>
            <person name="Blanchette R.A."/>
            <person name="Henrissat B."/>
            <person name="Martin F."/>
            <person name="Cullen D."/>
            <person name="Hibbett D.S."/>
            <person name="Grigoriev I.V."/>
        </authorList>
    </citation>
    <scope>NUCLEOTIDE SEQUENCE [LARGE SCALE GENOMIC DNA]</scope>
    <source>
        <strain evidence="9">FD-172 SS1</strain>
    </source>
</reference>
<organism evidence="8 9">
    <name type="scientific">Botryobasidium botryosum (strain FD-172 SS1)</name>
    <dbReference type="NCBI Taxonomy" id="930990"/>
    <lineage>
        <taxon>Eukaryota</taxon>
        <taxon>Fungi</taxon>
        <taxon>Dikarya</taxon>
        <taxon>Basidiomycota</taxon>
        <taxon>Agaricomycotina</taxon>
        <taxon>Agaricomycetes</taxon>
        <taxon>Cantharellales</taxon>
        <taxon>Botryobasidiaceae</taxon>
        <taxon>Botryobasidium</taxon>
    </lineage>
</organism>
<feature type="domain" description="NAD-dependent epimerase/dehydratase" evidence="7">
    <location>
        <begin position="11"/>
        <end position="249"/>
    </location>
</feature>
<dbReference type="OrthoDB" id="202470at2759"/>
<dbReference type="EC" id="1.1.1.271" evidence="3"/>
<dbReference type="AlphaFoldDB" id="A0A067MA40"/>
<evidence type="ECO:0000259" key="7">
    <source>
        <dbReference type="Pfam" id="PF01370"/>
    </source>
</evidence>
<evidence type="ECO:0000313" key="8">
    <source>
        <dbReference type="EMBL" id="KDQ12414.1"/>
    </source>
</evidence>
<dbReference type="Pfam" id="PF01370">
    <property type="entry name" value="Epimerase"/>
    <property type="match status" value="1"/>
</dbReference>
<name>A0A067MA40_BOTB1</name>
<protein>
    <recommendedName>
        <fullName evidence="3">GDP-L-fucose synthase</fullName>
        <ecNumber evidence="3">1.1.1.271</ecNumber>
    </recommendedName>
</protein>
<evidence type="ECO:0000256" key="5">
    <source>
        <dbReference type="ARBA" id="ARBA00023002"/>
    </source>
</evidence>
<accession>A0A067MA40</accession>
<evidence type="ECO:0000256" key="3">
    <source>
        <dbReference type="ARBA" id="ARBA00012371"/>
    </source>
</evidence>